<dbReference type="Proteomes" id="UP000824071">
    <property type="component" value="Unassembled WGS sequence"/>
</dbReference>
<accession>A0A9D1IHT5</accession>
<evidence type="ECO:0000313" key="2">
    <source>
        <dbReference type="Proteomes" id="UP000824071"/>
    </source>
</evidence>
<comment type="caution">
    <text evidence="1">The sequence shown here is derived from an EMBL/GenBank/DDBJ whole genome shotgun (WGS) entry which is preliminary data.</text>
</comment>
<proteinExistence type="predicted"/>
<evidence type="ECO:0008006" key="3">
    <source>
        <dbReference type="Google" id="ProtNLM"/>
    </source>
</evidence>
<dbReference type="EMBL" id="DVMW01000037">
    <property type="protein sequence ID" value="HIU36259.1"/>
    <property type="molecule type" value="Genomic_DNA"/>
</dbReference>
<reference evidence="1" key="1">
    <citation type="submission" date="2020-10" db="EMBL/GenBank/DDBJ databases">
        <authorList>
            <person name="Gilroy R."/>
        </authorList>
    </citation>
    <scope>NUCLEOTIDE SEQUENCE</scope>
    <source>
        <strain evidence="1">ChiGjej1B1-19959</strain>
    </source>
</reference>
<sequence length="141" mass="16543">MRKSTGELLFELQNNACELEQYFENNRTAFLQQDIHAFWEKMIEKTGCSKSNIINRSDFSYCYFYDVINGRKIPSRDKIVRLALAMGLSMEDCQVALTISGKSRLYPRVRRDCILIYALENRLSFFRLSELLTQYGEAELQ</sequence>
<gene>
    <name evidence="1" type="ORF">IAC53_06640</name>
</gene>
<reference evidence="1" key="2">
    <citation type="journal article" date="2021" name="PeerJ">
        <title>Extensive microbial diversity within the chicken gut microbiome revealed by metagenomics and culture.</title>
        <authorList>
            <person name="Gilroy R."/>
            <person name="Ravi A."/>
            <person name="Getino M."/>
            <person name="Pursley I."/>
            <person name="Horton D.L."/>
            <person name="Alikhan N.F."/>
            <person name="Baker D."/>
            <person name="Gharbi K."/>
            <person name="Hall N."/>
            <person name="Watson M."/>
            <person name="Adriaenssens E.M."/>
            <person name="Foster-Nyarko E."/>
            <person name="Jarju S."/>
            <person name="Secka A."/>
            <person name="Antonio M."/>
            <person name="Oren A."/>
            <person name="Chaudhuri R.R."/>
            <person name="La Ragione R."/>
            <person name="Hildebrand F."/>
            <person name="Pallen M.J."/>
        </authorList>
    </citation>
    <scope>NUCLEOTIDE SEQUENCE</scope>
    <source>
        <strain evidence="1">ChiGjej1B1-19959</strain>
    </source>
</reference>
<organism evidence="1 2">
    <name type="scientific">Candidatus Fimenecus excrementigallinarum</name>
    <dbReference type="NCBI Taxonomy" id="2840816"/>
    <lineage>
        <taxon>Bacteria</taxon>
        <taxon>Bacillati</taxon>
        <taxon>Bacillota</taxon>
        <taxon>Clostridia</taxon>
        <taxon>Candidatus Fimenecus</taxon>
    </lineage>
</organism>
<dbReference type="AlphaFoldDB" id="A0A9D1IHT5"/>
<evidence type="ECO:0000313" key="1">
    <source>
        <dbReference type="EMBL" id="HIU36259.1"/>
    </source>
</evidence>
<protein>
    <recommendedName>
        <fullName evidence="3">XRE family transcriptional regulator</fullName>
    </recommendedName>
</protein>
<name>A0A9D1IHT5_9FIRM</name>